<sequence length="168" mass="19153">MSDLSAKERAIRLVYADAIPQGGIPIDEFKRHLEDSKRNQDAFTQSVWKNHRELVASVTDAIKEAEQAAEARMREPLKECSHFVANRPSQCPECGSRVFISDMNSDRVLRACCENHDCSWVGCPCYTCLFITKAKAEEMERIEQVIRNYCVAITAETLVRVIRRRSGE</sequence>
<comment type="caution">
    <text evidence="1">The sequence shown here is derived from an EMBL/GenBank/DDBJ whole genome shotgun (WGS) entry which is preliminary data.</text>
</comment>
<accession>A0A0F8X5U3</accession>
<name>A0A0F8X5U3_9ZZZZ</name>
<evidence type="ECO:0000313" key="1">
    <source>
        <dbReference type="EMBL" id="KKK64472.1"/>
    </source>
</evidence>
<dbReference type="AlphaFoldDB" id="A0A0F8X5U3"/>
<reference evidence="1" key="1">
    <citation type="journal article" date="2015" name="Nature">
        <title>Complex archaea that bridge the gap between prokaryotes and eukaryotes.</title>
        <authorList>
            <person name="Spang A."/>
            <person name="Saw J.H."/>
            <person name="Jorgensen S.L."/>
            <person name="Zaremba-Niedzwiedzka K."/>
            <person name="Martijn J."/>
            <person name="Lind A.E."/>
            <person name="van Eijk R."/>
            <person name="Schleper C."/>
            <person name="Guy L."/>
            <person name="Ettema T.J."/>
        </authorList>
    </citation>
    <scope>NUCLEOTIDE SEQUENCE</scope>
</reference>
<protein>
    <submittedName>
        <fullName evidence="1">Uncharacterized protein</fullName>
    </submittedName>
</protein>
<proteinExistence type="predicted"/>
<gene>
    <name evidence="1" type="ORF">LCGC14_2983860</name>
</gene>
<organism evidence="1">
    <name type="scientific">marine sediment metagenome</name>
    <dbReference type="NCBI Taxonomy" id="412755"/>
    <lineage>
        <taxon>unclassified sequences</taxon>
        <taxon>metagenomes</taxon>
        <taxon>ecological metagenomes</taxon>
    </lineage>
</organism>
<dbReference type="EMBL" id="LAZR01061008">
    <property type="protein sequence ID" value="KKK64472.1"/>
    <property type="molecule type" value="Genomic_DNA"/>
</dbReference>